<evidence type="ECO:0000256" key="1">
    <source>
        <dbReference type="ARBA" id="ARBA00004123"/>
    </source>
</evidence>
<feature type="compositionally biased region" description="Polar residues" evidence="10">
    <location>
        <begin position="441"/>
        <end position="465"/>
    </location>
</feature>
<dbReference type="Pfam" id="PF00018">
    <property type="entry name" value="SH3_1"/>
    <property type="match status" value="1"/>
</dbReference>
<dbReference type="GO" id="GO:0005634">
    <property type="term" value="C:nucleus"/>
    <property type="evidence" value="ECO:0007669"/>
    <property type="project" value="UniProtKB-SubCell"/>
</dbReference>
<evidence type="ECO:0000256" key="8">
    <source>
        <dbReference type="PROSITE-ProRule" id="PRU00192"/>
    </source>
</evidence>
<dbReference type="OrthoDB" id="10038642at2759"/>
<evidence type="ECO:0000256" key="6">
    <source>
        <dbReference type="ARBA" id="ARBA00023242"/>
    </source>
</evidence>
<feature type="compositionally biased region" description="Polar residues" evidence="10">
    <location>
        <begin position="392"/>
        <end position="407"/>
    </location>
</feature>
<dbReference type="Gene3D" id="3.10.20.90">
    <property type="entry name" value="Phosphatidylinositol 3-kinase Catalytic Subunit, Chain A, domain 1"/>
    <property type="match status" value="1"/>
</dbReference>
<keyword evidence="3" id="KW-0053">Apoptosis</keyword>
<dbReference type="InterPro" id="IPR047163">
    <property type="entry name" value="ASPP1/2"/>
</dbReference>
<feature type="repeat" description="ANK" evidence="7">
    <location>
        <begin position="892"/>
        <end position="916"/>
    </location>
</feature>
<evidence type="ECO:0000256" key="9">
    <source>
        <dbReference type="SAM" id="Coils"/>
    </source>
</evidence>
<dbReference type="InterPro" id="IPR001452">
    <property type="entry name" value="SH3_domain"/>
</dbReference>
<dbReference type="SUPFAM" id="SSF54236">
    <property type="entry name" value="Ubiquitin-like"/>
    <property type="match status" value="1"/>
</dbReference>
<proteinExistence type="predicted"/>
<keyword evidence="6" id="KW-0539">Nucleus</keyword>
<feature type="compositionally biased region" description="Low complexity" evidence="10">
    <location>
        <begin position="531"/>
        <end position="543"/>
    </location>
</feature>
<accession>A0A9Q1HFI2</accession>
<feature type="compositionally biased region" description="Low complexity" evidence="10">
    <location>
        <begin position="603"/>
        <end position="619"/>
    </location>
</feature>
<dbReference type="InterPro" id="IPR029071">
    <property type="entry name" value="Ubiquitin-like_domsf"/>
</dbReference>
<evidence type="ECO:0000256" key="3">
    <source>
        <dbReference type="ARBA" id="ARBA00022703"/>
    </source>
</evidence>
<dbReference type="CDD" id="cd16125">
    <property type="entry name" value="RA_ASPP1_2"/>
    <property type="match status" value="1"/>
</dbReference>
<dbReference type="Gene3D" id="1.25.40.20">
    <property type="entry name" value="Ankyrin repeat-containing domain"/>
    <property type="match status" value="1"/>
</dbReference>
<dbReference type="GO" id="GO:0006915">
    <property type="term" value="P:apoptotic process"/>
    <property type="evidence" value="ECO:0007669"/>
    <property type="project" value="UniProtKB-KW"/>
</dbReference>
<dbReference type="SMART" id="SM00248">
    <property type="entry name" value="ANK"/>
    <property type="match status" value="2"/>
</dbReference>
<feature type="compositionally biased region" description="Basic and acidic residues" evidence="10">
    <location>
        <begin position="429"/>
        <end position="439"/>
    </location>
</feature>
<feature type="compositionally biased region" description="Low complexity" evidence="10">
    <location>
        <begin position="323"/>
        <end position="336"/>
    </location>
</feature>
<feature type="repeat" description="ANK" evidence="7">
    <location>
        <begin position="859"/>
        <end position="891"/>
    </location>
</feature>
<dbReference type="PROSITE" id="PS50002">
    <property type="entry name" value="SH3"/>
    <property type="match status" value="1"/>
</dbReference>
<keyword evidence="5 7" id="KW-0040">ANK repeat</keyword>
<dbReference type="InterPro" id="IPR048945">
    <property type="entry name" value="RASSF8/10_RA"/>
</dbReference>
<protein>
    <submittedName>
        <fullName evidence="12">Apoptosis-stimulating of p53 protein 1</fullName>
    </submittedName>
</protein>
<feature type="compositionally biased region" description="Polar residues" evidence="10">
    <location>
        <begin position="344"/>
        <end position="363"/>
    </location>
</feature>
<comment type="subcellular location">
    <subcellularLocation>
        <location evidence="1">Nucleus</location>
    </subcellularLocation>
</comment>
<keyword evidence="4" id="KW-0677">Repeat</keyword>
<evidence type="ECO:0000313" key="12">
    <source>
        <dbReference type="EMBL" id="KAJ8044504.1"/>
    </source>
</evidence>
<dbReference type="EMBL" id="JAIZAY010000003">
    <property type="protein sequence ID" value="KAJ8044504.1"/>
    <property type="molecule type" value="Genomic_DNA"/>
</dbReference>
<evidence type="ECO:0000256" key="5">
    <source>
        <dbReference type="ARBA" id="ARBA00023043"/>
    </source>
</evidence>
<evidence type="ECO:0000256" key="7">
    <source>
        <dbReference type="PROSITE-ProRule" id="PRU00023"/>
    </source>
</evidence>
<evidence type="ECO:0000256" key="10">
    <source>
        <dbReference type="SAM" id="MobiDB-lite"/>
    </source>
</evidence>
<keyword evidence="2 8" id="KW-0728">SH3 domain</keyword>
<keyword evidence="13" id="KW-1185">Reference proteome</keyword>
<dbReference type="InterPro" id="IPR036770">
    <property type="entry name" value="Ankyrin_rpt-contain_sf"/>
</dbReference>
<comment type="caution">
    <text evidence="12">The sequence shown here is derived from an EMBL/GenBank/DDBJ whole genome shotgun (WGS) entry which is preliminary data.</text>
</comment>
<name>A0A9Q1HFI2_HOLLE</name>
<dbReference type="SMART" id="SM00326">
    <property type="entry name" value="SH3"/>
    <property type="match status" value="1"/>
</dbReference>
<dbReference type="FunFam" id="1.25.40.20:FF:000008">
    <property type="entry name" value="Apoptosis-stimulating of p53 protein 2 isoform 1"/>
    <property type="match status" value="1"/>
</dbReference>
<evidence type="ECO:0000313" key="13">
    <source>
        <dbReference type="Proteomes" id="UP001152320"/>
    </source>
</evidence>
<evidence type="ECO:0000256" key="2">
    <source>
        <dbReference type="ARBA" id="ARBA00022443"/>
    </source>
</evidence>
<evidence type="ECO:0000256" key="4">
    <source>
        <dbReference type="ARBA" id="ARBA00022737"/>
    </source>
</evidence>
<dbReference type="Proteomes" id="UP001152320">
    <property type="component" value="Chromosome 3"/>
</dbReference>
<dbReference type="SUPFAM" id="SSF48403">
    <property type="entry name" value="Ankyrin repeat"/>
    <property type="match status" value="1"/>
</dbReference>
<feature type="coiled-coil region" evidence="9">
    <location>
        <begin position="141"/>
        <end position="289"/>
    </location>
</feature>
<feature type="region of interest" description="Disordered" evidence="10">
    <location>
        <begin position="308"/>
        <end position="633"/>
    </location>
</feature>
<feature type="compositionally biased region" description="Pro residues" evidence="10">
    <location>
        <begin position="575"/>
        <end position="584"/>
    </location>
</feature>
<dbReference type="Pfam" id="PF21712">
    <property type="entry name" value="RASSF8-10_RA"/>
    <property type="match status" value="1"/>
</dbReference>
<dbReference type="InterPro" id="IPR002110">
    <property type="entry name" value="Ankyrin_rpt"/>
</dbReference>
<dbReference type="PROSITE" id="PS50088">
    <property type="entry name" value="ANK_REPEAT"/>
    <property type="match status" value="2"/>
</dbReference>
<dbReference type="PANTHER" id="PTHR24131">
    <property type="entry name" value="APOPTOSIS-STIMULATING OF P53 PROTEIN"/>
    <property type="match status" value="1"/>
</dbReference>
<dbReference type="Pfam" id="PF12796">
    <property type="entry name" value="Ank_2"/>
    <property type="match status" value="1"/>
</dbReference>
<organism evidence="12 13">
    <name type="scientific">Holothuria leucospilota</name>
    <name type="common">Black long sea cucumber</name>
    <name type="synonym">Mertensiothuria leucospilota</name>
    <dbReference type="NCBI Taxonomy" id="206669"/>
    <lineage>
        <taxon>Eukaryota</taxon>
        <taxon>Metazoa</taxon>
        <taxon>Echinodermata</taxon>
        <taxon>Eleutherozoa</taxon>
        <taxon>Echinozoa</taxon>
        <taxon>Holothuroidea</taxon>
        <taxon>Aspidochirotacea</taxon>
        <taxon>Aspidochirotida</taxon>
        <taxon>Holothuriidae</taxon>
        <taxon>Holothuria</taxon>
    </lineage>
</organism>
<feature type="region of interest" description="Disordered" evidence="10">
    <location>
        <begin position="744"/>
        <end position="767"/>
    </location>
</feature>
<dbReference type="InterPro" id="IPR036028">
    <property type="entry name" value="SH3-like_dom_sf"/>
</dbReference>
<dbReference type="GO" id="GO:0042981">
    <property type="term" value="P:regulation of apoptotic process"/>
    <property type="evidence" value="ECO:0007669"/>
    <property type="project" value="InterPro"/>
</dbReference>
<dbReference type="GO" id="GO:0002039">
    <property type="term" value="F:p53 binding"/>
    <property type="evidence" value="ECO:0007669"/>
    <property type="project" value="InterPro"/>
</dbReference>
<dbReference type="PANTHER" id="PTHR24131:SF10">
    <property type="entry name" value="ANKYRIN-REPEAT, SH3-DOMAIN, AND PROLINE-RICH-REGION CONTAINING PROTEIN, ISOFORM B"/>
    <property type="match status" value="1"/>
</dbReference>
<dbReference type="SUPFAM" id="SSF50044">
    <property type="entry name" value="SH3-domain"/>
    <property type="match status" value="1"/>
</dbReference>
<keyword evidence="9" id="KW-0175">Coiled coil</keyword>
<dbReference type="PROSITE" id="PS50297">
    <property type="entry name" value="ANK_REP_REGION"/>
    <property type="match status" value="2"/>
</dbReference>
<reference evidence="12" key="1">
    <citation type="submission" date="2021-10" db="EMBL/GenBank/DDBJ databases">
        <title>Tropical sea cucumber genome reveals ecological adaptation and Cuvierian tubules defense mechanism.</title>
        <authorList>
            <person name="Chen T."/>
        </authorList>
    </citation>
    <scope>NUCLEOTIDE SEQUENCE</scope>
    <source>
        <strain evidence="12">Nanhai2018</strain>
        <tissue evidence="12">Muscle</tissue>
    </source>
</reference>
<sequence length="1027" mass="114789">MPGDIVNDMILRVHLSNKPDNVTEIPINPETTCEDVVDMCKEPGEEHCHLAENFMGTERPVGGSEVITDLLQQLGPKRKDVKFIFRHNSPPSGEIQQNGPVGRPSLNSKAGNMSESNMMADDVDLSLSELQDMVSWQQQQIGNQQQLLVAKQQRLKFLKQQEMKHQQEQEENERLQKLKDKVEFEEQKLKRLRAVQGQVESTRLSNDSLSAELESVKALFAEKEKELAQCFAKVEEMTQQLKELKNGTPNGTQQKHDIERLKQELLNHNSRNEQQSAQLEKQASLLNQRTKGLREVDKRIEELKELFHRRKSSQNMPPLHTGNKNSNNSRNLSNGSVPRGKLYASSQRSVPPNGNHPSSNGQNGDRRSLPLSNGGPPPDTSANSAWRKPVIMSSNRPGETNLPSQQKPTPNPRNSPQPNRNPVPQPRRPPQDTRNRDDNSGSDTSSLTENSSLDSVPSFTGSSRQKPIPPARPARMSPVQNVRNNGSYLGERSQSPVLRGPVASINQNRLSVLSEKDPHTKHLVSKPRNRSPIYSPSSPTSGTPWPPTDIDMDTGSQVDGLPREPNRNIPVPAARHPPSPPMQHPIPQQRSNISNQSHDAVDSQSSRASPSSSENSSQQGEGIQNRSAQPIFHRRSPATVGIYNSGNGHPLNDPHGYDSELSDISQQDDTSMAAISADRPASPIRDPTLVLHHHYKDADRLQNMPRPLKKRISFTESKDENFSFMKSEYREKFFQHTANAKGNLSLKEVPEKTSSEGTSDGVQKEDQKAADEYRNDAILTHKQYKEALAMLAQSPILSQSTTRVAPRGILKREGKSRRRGVRVRFDPLALLLDAALEGEYDQVRRIIQEVPNPSDANDEGITALHNAICANHSKIVNFLILFGVDVNSPDSDGWTPLHCAASCNNLKMVRGLVERGGCVFATTISDKETPAQKCEKEEDGYLGCFEYLNDIQEKMGVVNNGAIFGVYHYEAEKEDELGFKDGEELKVIRKGDEEEELWWWASNKDGKEGYIPRNLVAMYPRVKPLFN</sequence>
<feature type="compositionally biased region" description="Polar residues" evidence="10">
    <location>
        <begin position="478"/>
        <end position="496"/>
    </location>
</feature>
<evidence type="ECO:0000259" key="11">
    <source>
        <dbReference type="PROSITE" id="PS50002"/>
    </source>
</evidence>
<gene>
    <name evidence="12" type="ORF">HOLleu_07269</name>
</gene>
<feature type="domain" description="SH3" evidence="11">
    <location>
        <begin position="958"/>
        <end position="1021"/>
    </location>
</feature>
<feature type="compositionally biased region" description="Pro residues" evidence="10">
    <location>
        <begin position="409"/>
        <end position="428"/>
    </location>
</feature>
<dbReference type="AlphaFoldDB" id="A0A9Q1HFI2"/>